<feature type="domain" description="Creatinase N-terminal" evidence="5">
    <location>
        <begin position="6"/>
        <end position="137"/>
    </location>
</feature>
<evidence type="ECO:0000256" key="1">
    <source>
        <dbReference type="ARBA" id="ARBA00001936"/>
    </source>
</evidence>
<dbReference type="InterPro" id="IPR000587">
    <property type="entry name" value="Creatinase_N"/>
</dbReference>
<keyword evidence="7" id="KW-1185">Reference proteome</keyword>
<comment type="caution">
    <text evidence="6">The sequence shown here is derived from an EMBL/GenBank/DDBJ whole genome shotgun (WGS) entry which is preliminary data.</text>
</comment>
<dbReference type="CDD" id="cd01092">
    <property type="entry name" value="APP-like"/>
    <property type="match status" value="1"/>
</dbReference>
<reference evidence="7" key="1">
    <citation type="journal article" date="2019" name="Int. J. Syst. Evol. Microbiol.">
        <title>The Global Catalogue of Microorganisms (GCM) 10K type strain sequencing project: providing services to taxonomists for standard genome sequencing and annotation.</title>
        <authorList>
            <consortium name="The Broad Institute Genomics Platform"/>
            <consortium name="The Broad Institute Genome Sequencing Center for Infectious Disease"/>
            <person name="Wu L."/>
            <person name="Ma J."/>
        </authorList>
    </citation>
    <scope>NUCLEOTIDE SEQUENCE [LARGE SCALE GENOMIC DNA]</scope>
    <source>
        <strain evidence="7">KCTC 3950</strain>
    </source>
</reference>
<feature type="domain" description="Peptidase M24" evidence="4">
    <location>
        <begin position="149"/>
        <end position="347"/>
    </location>
</feature>
<evidence type="ECO:0000259" key="4">
    <source>
        <dbReference type="Pfam" id="PF00557"/>
    </source>
</evidence>
<comment type="similarity">
    <text evidence="2">Belongs to the peptidase M24B family.</text>
</comment>
<protein>
    <submittedName>
        <fullName evidence="6">M24 family metallopeptidase</fullName>
    </submittedName>
</protein>
<dbReference type="PANTHER" id="PTHR46112">
    <property type="entry name" value="AMINOPEPTIDASE"/>
    <property type="match status" value="1"/>
</dbReference>
<evidence type="ECO:0000313" key="7">
    <source>
        <dbReference type="Proteomes" id="UP001597541"/>
    </source>
</evidence>
<evidence type="ECO:0000259" key="5">
    <source>
        <dbReference type="Pfam" id="PF01321"/>
    </source>
</evidence>
<sequence>MPTADRKTTLIQYMSEHSIDLAVITSPTNVYYFTGFYCNPHERFFAYVVDGRTGEETLFVPLLDRAAAQEEGSVSRVVGISDTEDGYEVLKREKGSGVHRIGLEKNMVSLLQGERFAGLWPGCGFDNIEEFILSLRMKKSEQEIGKVVHAVKLVEQVLDHAVKLAVPGMTELELTAELEFQMKRLGAERPSFDSIVLTGARSALPHGVPGHTPIENNAFLLIDIGVKADGYCSDITRTFLMGEGTKEQESIYDAVLNANLLGIAAVQAGRPVSVLDDAARNEISRLGYGEYFTHRVGHGFGMDIHEAPSISGNNGLIMEPGLLFTIEPGIYVPSVGGVRIEDDVYIGEDGQARVLTSYPKELTRLG</sequence>
<dbReference type="InterPro" id="IPR050659">
    <property type="entry name" value="Peptidase_M24B"/>
</dbReference>
<organism evidence="6 7">
    <name type="scientific">Paenibacillus gansuensis</name>
    <dbReference type="NCBI Taxonomy" id="306542"/>
    <lineage>
        <taxon>Bacteria</taxon>
        <taxon>Bacillati</taxon>
        <taxon>Bacillota</taxon>
        <taxon>Bacilli</taxon>
        <taxon>Bacillales</taxon>
        <taxon>Paenibacillaceae</taxon>
        <taxon>Paenibacillus</taxon>
    </lineage>
</organism>
<dbReference type="Pfam" id="PF00557">
    <property type="entry name" value="Peptidase_M24"/>
    <property type="match status" value="1"/>
</dbReference>
<evidence type="ECO:0000256" key="3">
    <source>
        <dbReference type="ARBA" id="ARBA00023211"/>
    </source>
</evidence>
<keyword evidence="3" id="KW-0464">Manganese</keyword>
<dbReference type="InterPro" id="IPR036005">
    <property type="entry name" value="Creatinase/aminopeptidase-like"/>
</dbReference>
<dbReference type="PANTHER" id="PTHR46112:SF10">
    <property type="entry name" value="DIPEPTIDASE YKVY-RELATED"/>
    <property type="match status" value="1"/>
</dbReference>
<evidence type="ECO:0000313" key="6">
    <source>
        <dbReference type="EMBL" id="MFD2611232.1"/>
    </source>
</evidence>
<dbReference type="InterPro" id="IPR001714">
    <property type="entry name" value="Pept_M24_MAP"/>
</dbReference>
<evidence type="ECO:0000256" key="2">
    <source>
        <dbReference type="ARBA" id="ARBA00008766"/>
    </source>
</evidence>
<dbReference type="PRINTS" id="PR00599">
    <property type="entry name" value="MAPEPTIDASE"/>
</dbReference>
<proteinExistence type="inferred from homology"/>
<dbReference type="RefSeq" id="WP_377599660.1">
    <property type="nucleotide sequence ID" value="NZ_JBHUME010000002.1"/>
</dbReference>
<gene>
    <name evidence="6" type="ORF">ACFSUF_02220</name>
</gene>
<dbReference type="SUPFAM" id="SSF55920">
    <property type="entry name" value="Creatinase/aminopeptidase"/>
    <property type="match status" value="1"/>
</dbReference>
<dbReference type="Proteomes" id="UP001597541">
    <property type="component" value="Unassembled WGS sequence"/>
</dbReference>
<dbReference type="Pfam" id="PF01321">
    <property type="entry name" value="Creatinase_N"/>
    <property type="match status" value="1"/>
</dbReference>
<dbReference type="EMBL" id="JBHUME010000002">
    <property type="protein sequence ID" value="MFD2611232.1"/>
    <property type="molecule type" value="Genomic_DNA"/>
</dbReference>
<dbReference type="SUPFAM" id="SSF53092">
    <property type="entry name" value="Creatinase/prolidase N-terminal domain"/>
    <property type="match status" value="1"/>
</dbReference>
<dbReference type="InterPro" id="IPR029149">
    <property type="entry name" value="Creatin/AminoP/Spt16_N"/>
</dbReference>
<comment type="cofactor">
    <cofactor evidence="1">
        <name>Mn(2+)</name>
        <dbReference type="ChEBI" id="CHEBI:29035"/>
    </cofactor>
</comment>
<dbReference type="Gene3D" id="3.40.350.10">
    <property type="entry name" value="Creatinase/prolidase N-terminal domain"/>
    <property type="match status" value="1"/>
</dbReference>
<dbReference type="Gene3D" id="3.90.230.10">
    <property type="entry name" value="Creatinase/methionine aminopeptidase superfamily"/>
    <property type="match status" value="1"/>
</dbReference>
<name>A0ABW5PAS6_9BACL</name>
<accession>A0ABW5PAS6</accession>
<dbReference type="InterPro" id="IPR000994">
    <property type="entry name" value="Pept_M24"/>
</dbReference>